<evidence type="ECO:0008006" key="4">
    <source>
        <dbReference type="Google" id="ProtNLM"/>
    </source>
</evidence>
<feature type="transmembrane region" description="Helical" evidence="1">
    <location>
        <begin position="14"/>
        <end position="36"/>
    </location>
</feature>
<reference evidence="2 3" key="1">
    <citation type="submission" date="2017-12" db="EMBL/GenBank/DDBJ databases">
        <title>Genome sequence of the active heterotrophic nitrifier-denitrifier, Cupriavidus pauculus UM1.</title>
        <authorList>
            <person name="Putonti C."/>
            <person name="Castignetti D."/>
        </authorList>
    </citation>
    <scope>NUCLEOTIDE SEQUENCE [LARGE SCALE GENOMIC DNA]</scope>
    <source>
        <strain evidence="2 3">UM1</strain>
    </source>
</reference>
<gene>
    <name evidence="2" type="ORF">CYJ10_27690</name>
</gene>
<keyword evidence="1" id="KW-1133">Transmembrane helix</keyword>
<evidence type="ECO:0000313" key="3">
    <source>
        <dbReference type="Proteomes" id="UP000234341"/>
    </source>
</evidence>
<name>A0A2N5C561_9BURK</name>
<keyword evidence="1" id="KW-0472">Membrane</keyword>
<dbReference type="PROSITE" id="PS51257">
    <property type="entry name" value="PROKAR_LIPOPROTEIN"/>
    <property type="match status" value="1"/>
</dbReference>
<dbReference type="OrthoDB" id="5295180at2"/>
<evidence type="ECO:0000313" key="2">
    <source>
        <dbReference type="EMBL" id="PLP97348.1"/>
    </source>
</evidence>
<comment type="caution">
    <text evidence="2">The sequence shown here is derived from an EMBL/GenBank/DDBJ whole genome shotgun (WGS) entry which is preliminary data.</text>
</comment>
<organism evidence="2 3">
    <name type="scientific">Cupriavidus pauculus</name>
    <dbReference type="NCBI Taxonomy" id="82633"/>
    <lineage>
        <taxon>Bacteria</taxon>
        <taxon>Pseudomonadati</taxon>
        <taxon>Pseudomonadota</taxon>
        <taxon>Betaproteobacteria</taxon>
        <taxon>Burkholderiales</taxon>
        <taxon>Burkholderiaceae</taxon>
        <taxon>Cupriavidus</taxon>
    </lineage>
</organism>
<accession>A0A2N5C561</accession>
<dbReference type="RefSeq" id="WP_101684641.1">
    <property type="nucleotide sequence ID" value="NZ_PJRP01000018.1"/>
</dbReference>
<sequence>MTQHPAKPWYREPWPWILMSGPLLAMIGCGITIWLANTHADVPVSDATRHGLVVEKTGADRAEPTARRP</sequence>
<keyword evidence="1" id="KW-0812">Transmembrane</keyword>
<evidence type="ECO:0000256" key="1">
    <source>
        <dbReference type="SAM" id="Phobius"/>
    </source>
</evidence>
<dbReference type="STRING" id="82633.GCA_000974605_02584"/>
<dbReference type="EMBL" id="PJRP01000018">
    <property type="protein sequence ID" value="PLP97348.1"/>
    <property type="molecule type" value="Genomic_DNA"/>
</dbReference>
<dbReference type="AlphaFoldDB" id="A0A2N5C561"/>
<dbReference type="Proteomes" id="UP000234341">
    <property type="component" value="Unassembled WGS sequence"/>
</dbReference>
<proteinExistence type="predicted"/>
<protein>
    <recommendedName>
        <fullName evidence="4">FixH family protein</fullName>
    </recommendedName>
</protein>